<gene>
    <name evidence="1" type="ORF">F2Q69_00034215</name>
</gene>
<name>A0A8S9SAN8_BRACR</name>
<proteinExistence type="predicted"/>
<dbReference type="EMBL" id="QGKX02000004">
    <property type="protein sequence ID" value="KAF3598378.1"/>
    <property type="molecule type" value="Genomic_DNA"/>
</dbReference>
<evidence type="ECO:0000313" key="2">
    <source>
        <dbReference type="Proteomes" id="UP000712600"/>
    </source>
</evidence>
<evidence type="ECO:0000313" key="1">
    <source>
        <dbReference type="EMBL" id="KAF3598378.1"/>
    </source>
</evidence>
<dbReference type="AlphaFoldDB" id="A0A8S9SAN8"/>
<protein>
    <submittedName>
        <fullName evidence="1">Uncharacterized protein</fullName>
    </submittedName>
</protein>
<comment type="caution">
    <text evidence="1">The sequence shown here is derived from an EMBL/GenBank/DDBJ whole genome shotgun (WGS) entry which is preliminary data.</text>
</comment>
<sequence length="57" mass="6374">MRVILLQGGLRLLKILKKINKRKFFERFTVTPPLRATPGLLIMPHCPMRSSVAGDGG</sequence>
<accession>A0A8S9SAN8</accession>
<organism evidence="1 2">
    <name type="scientific">Brassica cretica</name>
    <name type="common">Mustard</name>
    <dbReference type="NCBI Taxonomy" id="69181"/>
    <lineage>
        <taxon>Eukaryota</taxon>
        <taxon>Viridiplantae</taxon>
        <taxon>Streptophyta</taxon>
        <taxon>Embryophyta</taxon>
        <taxon>Tracheophyta</taxon>
        <taxon>Spermatophyta</taxon>
        <taxon>Magnoliopsida</taxon>
        <taxon>eudicotyledons</taxon>
        <taxon>Gunneridae</taxon>
        <taxon>Pentapetalae</taxon>
        <taxon>rosids</taxon>
        <taxon>malvids</taxon>
        <taxon>Brassicales</taxon>
        <taxon>Brassicaceae</taxon>
        <taxon>Brassiceae</taxon>
        <taxon>Brassica</taxon>
    </lineage>
</organism>
<reference evidence="1" key="1">
    <citation type="submission" date="2019-12" db="EMBL/GenBank/DDBJ databases">
        <title>Genome sequencing and annotation of Brassica cretica.</title>
        <authorList>
            <person name="Studholme D.J."/>
            <person name="Sarris P."/>
        </authorList>
    </citation>
    <scope>NUCLEOTIDE SEQUENCE</scope>
    <source>
        <strain evidence="1">PFS-109/04</strain>
        <tissue evidence="1">Leaf</tissue>
    </source>
</reference>
<dbReference type="Proteomes" id="UP000712600">
    <property type="component" value="Unassembled WGS sequence"/>
</dbReference>